<evidence type="ECO:0000313" key="8">
    <source>
        <dbReference type="Proteomes" id="UP000051574"/>
    </source>
</evidence>
<evidence type="ECO:0000313" key="7">
    <source>
        <dbReference type="EMBL" id="KRT84930.1"/>
    </source>
</evidence>
<dbReference type="OrthoDB" id="166134at2759"/>
<evidence type="ECO:0000256" key="1">
    <source>
        <dbReference type="ARBA" id="ARBA00022723"/>
    </source>
</evidence>
<organism evidence="7 8">
    <name type="scientific">Oryctes borbonicus</name>
    <dbReference type="NCBI Taxonomy" id="1629725"/>
    <lineage>
        <taxon>Eukaryota</taxon>
        <taxon>Metazoa</taxon>
        <taxon>Ecdysozoa</taxon>
        <taxon>Arthropoda</taxon>
        <taxon>Hexapoda</taxon>
        <taxon>Insecta</taxon>
        <taxon>Pterygota</taxon>
        <taxon>Neoptera</taxon>
        <taxon>Endopterygota</taxon>
        <taxon>Coleoptera</taxon>
        <taxon>Polyphaga</taxon>
        <taxon>Scarabaeiformia</taxon>
        <taxon>Scarabaeidae</taxon>
        <taxon>Dynastinae</taxon>
        <taxon>Oryctes</taxon>
    </lineage>
</organism>
<dbReference type="InterPro" id="IPR013087">
    <property type="entry name" value="Znf_C2H2_type"/>
</dbReference>
<dbReference type="SMART" id="SM00064">
    <property type="entry name" value="FYVE"/>
    <property type="match status" value="1"/>
</dbReference>
<gene>
    <name evidence="7" type="ORF">AMK59_2502</name>
</gene>
<keyword evidence="1" id="KW-0479">Metal-binding</keyword>
<dbReference type="InterPro" id="IPR000306">
    <property type="entry name" value="Znf_FYVE"/>
</dbReference>
<feature type="domain" description="FYVE-type" evidence="6">
    <location>
        <begin position="143"/>
        <end position="221"/>
    </location>
</feature>
<dbReference type="EMBL" id="LJIG01002010">
    <property type="protein sequence ID" value="KRT84930.1"/>
    <property type="molecule type" value="Genomic_DNA"/>
</dbReference>
<evidence type="ECO:0000256" key="3">
    <source>
        <dbReference type="ARBA" id="ARBA00022833"/>
    </source>
</evidence>
<dbReference type="GO" id="GO:0008270">
    <property type="term" value="F:zinc ion binding"/>
    <property type="evidence" value="ECO:0007669"/>
    <property type="project" value="UniProtKB-KW"/>
</dbReference>
<proteinExistence type="predicted"/>
<evidence type="ECO:0000256" key="2">
    <source>
        <dbReference type="ARBA" id="ARBA00022771"/>
    </source>
</evidence>
<comment type="caution">
    <text evidence="7">The sequence shown here is derived from an EMBL/GenBank/DDBJ whole genome shotgun (WGS) entry which is preliminary data.</text>
</comment>
<dbReference type="SUPFAM" id="SSF57903">
    <property type="entry name" value="FYVE/PHD zinc finger"/>
    <property type="match status" value="1"/>
</dbReference>
<sequence length="365" mass="41829">MAESNGYSEIREGFICPICHKNLQSARRLVTHFEDLHSEEQDVLKSLKELVGKAKKKILNFDEQEFVQFEQTFPSHNLSVQHEPQEPGCVKSHTDVFKTIRRERLDHKTTETNRLILRLDKLLKVQGSDRKQQEQRLVAWLDGATVSRCPSCAASFNITKRQHHCRLCGSIMCNNCSEFLSYETARIIVIPKYNEDSGINAPNKGDNDLIRICKHCMVMLENRRFIQMQQMAQPTICLLYEQLQKLKIQVQSSVELYEKMYNSLIAGNTTFHLQDAQSLKTTIAQHAKTLDTLSKNIALIPADPEAPKVITLQNSIRRATTQYVKDYILTLPVLPTLAELEKIKQTRLSYVDDTEKGAELSVKKV</sequence>
<keyword evidence="8" id="KW-1185">Reference proteome</keyword>
<evidence type="ECO:0000259" key="6">
    <source>
        <dbReference type="PROSITE" id="PS50178"/>
    </source>
</evidence>
<evidence type="ECO:0000256" key="4">
    <source>
        <dbReference type="PROSITE-ProRule" id="PRU00042"/>
    </source>
</evidence>
<feature type="domain" description="C2H2-type" evidence="5">
    <location>
        <begin position="14"/>
        <end position="42"/>
    </location>
</feature>
<dbReference type="PROSITE" id="PS00028">
    <property type="entry name" value="ZINC_FINGER_C2H2_1"/>
    <property type="match status" value="1"/>
</dbReference>
<evidence type="ECO:0008006" key="9">
    <source>
        <dbReference type="Google" id="ProtNLM"/>
    </source>
</evidence>
<dbReference type="PROSITE" id="PS50157">
    <property type="entry name" value="ZINC_FINGER_C2H2_2"/>
    <property type="match status" value="1"/>
</dbReference>
<evidence type="ECO:0000259" key="5">
    <source>
        <dbReference type="PROSITE" id="PS50157"/>
    </source>
</evidence>
<dbReference type="Pfam" id="PF01363">
    <property type="entry name" value="FYVE"/>
    <property type="match status" value="1"/>
</dbReference>
<dbReference type="InterPro" id="IPR011011">
    <property type="entry name" value="Znf_FYVE_PHD"/>
</dbReference>
<accession>A0A0T6BC66</accession>
<dbReference type="PANTHER" id="PTHR13510:SF44">
    <property type="entry name" value="RABENOSYN-5"/>
    <property type="match status" value="1"/>
</dbReference>
<dbReference type="Proteomes" id="UP000051574">
    <property type="component" value="Unassembled WGS sequence"/>
</dbReference>
<dbReference type="AlphaFoldDB" id="A0A0T6BC66"/>
<dbReference type="Gene3D" id="3.30.40.10">
    <property type="entry name" value="Zinc/RING finger domain, C3HC4 (zinc finger)"/>
    <property type="match status" value="1"/>
</dbReference>
<name>A0A0T6BC66_9SCAR</name>
<keyword evidence="2 4" id="KW-0863">Zinc-finger</keyword>
<protein>
    <recommendedName>
        <fullName evidence="9">FYVE-type domain-containing protein</fullName>
    </recommendedName>
</protein>
<dbReference type="InterPro" id="IPR017455">
    <property type="entry name" value="Znf_FYVE-rel"/>
</dbReference>
<dbReference type="PROSITE" id="PS50178">
    <property type="entry name" value="ZF_FYVE"/>
    <property type="match status" value="1"/>
</dbReference>
<dbReference type="PANTHER" id="PTHR13510">
    <property type="entry name" value="FYVE-FINGER-CONTAINING RAB5 EFFECTOR PROTEIN RABENOSYN-5-RELATED"/>
    <property type="match status" value="1"/>
</dbReference>
<keyword evidence="3" id="KW-0862">Zinc</keyword>
<reference evidence="7 8" key="1">
    <citation type="submission" date="2015-09" db="EMBL/GenBank/DDBJ databases">
        <title>Draft genome of the scarab beetle Oryctes borbonicus.</title>
        <authorList>
            <person name="Meyer J.M."/>
            <person name="Markov G.V."/>
            <person name="Baskaran P."/>
            <person name="Herrmann M."/>
            <person name="Sommer R.J."/>
            <person name="Roedelsperger C."/>
        </authorList>
    </citation>
    <scope>NUCLEOTIDE SEQUENCE [LARGE SCALE GENOMIC DNA]</scope>
    <source>
        <strain evidence="7">OB123</strain>
        <tissue evidence="7">Whole animal</tissue>
    </source>
</reference>
<feature type="non-terminal residue" evidence="7">
    <location>
        <position position="365"/>
    </location>
</feature>
<dbReference type="InterPro" id="IPR052727">
    <property type="entry name" value="Rab4/Rab5_effector"/>
</dbReference>
<dbReference type="InterPro" id="IPR013083">
    <property type="entry name" value="Znf_RING/FYVE/PHD"/>
</dbReference>